<dbReference type="Proteomes" id="UP000474957">
    <property type="component" value="Unassembled WGS sequence"/>
</dbReference>
<organism evidence="1 2">
    <name type="scientific">Halovulum marinum</name>
    <dbReference type="NCBI Taxonomy" id="2662447"/>
    <lineage>
        <taxon>Bacteria</taxon>
        <taxon>Pseudomonadati</taxon>
        <taxon>Pseudomonadota</taxon>
        <taxon>Alphaproteobacteria</taxon>
        <taxon>Rhodobacterales</taxon>
        <taxon>Paracoccaceae</taxon>
        <taxon>Halovulum</taxon>
    </lineage>
</organism>
<dbReference type="InterPro" id="IPR021508">
    <property type="entry name" value="Gp17-like"/>
</dbReference>
<evidence type="ECO:0000313" key="1">
    <source>
        <dbReference type="EMBL" id="MSU89004.1"/>
    </source>
</evidence>
<dbReference type="RefSeq" id="WP_154445467.1">
    <property type="nucleotide sequence ID" value="NZ_WIND01000002.1"/>
</dbReference>
<accession>A0A6L5YZ69</accession>
<dbReference type="Pfam" id="PF11367">
    <property type="entry name" value="Tail_completion_gp17"/>
    <property type="match status" value="1"/>
</dbReference>
<protein>
    <submittedName>
        <fullName evidence="1">DUF3168 domain-containing protein</fullName>
    </submittedName>
</protein>
<name>A0A6L5YZ69_9RHOB</name>
<comment type="caution">
    <text evidence="1">The sequence shown here is derived from an EMBL/GenBank/DDBJ whole genome shotgun (WGS) entry which is preliminary data.</text>
</comment>
<proteinExistence type="predicted"/>
<dbReference type="Gene3D" id="3.30.2000.30">
    <property type="match status" value="1"/>
</dbReference>
<gene>
    <name evidence="1" type="ORF">GE300_05110</name>
</gene>
<sequence length="139" mass="15003">MSYALSSALQTAVYQRLSGDPALIDLVGQEIHDAPPQLAPAETPDLHVSLGEERVKDGSTKTSSGSVHDFTVTVHARTEGFSRPKAAAAAVCEALLGADLTLTRGHLVDLRFLSARADRGRPNETRRVELRFRAVLEDI</sequence>
<dbReference type="EMBL" id="WIND01000002">
    <property type="protein sequence ID" value="MSU89004.1"/>
    <property type="molecule type" value="Genomic_DNA"/>
</dbReference>
<keyword evidence="2" id="KW-1185">Reference proteome</keyword>
<reference evidence="1 2" key="1">
    <citation type="submission" date="2019-10" db="EMBL/GenBank/DDBJ databases">
        <title>Cognatihalovulum marinum gen. nov. sp. nov., a new member of the family Rhodobacteraceae isolated from deep seawater of the Northwest Indian Ocean.</title>
        <authorList>
            <person name="Ruan C."/>
            <person name="Wang J."/>
            <person name="Zheng X."/>
            <person name="Song L."/>
            <person name="Zhu Y."/>
            <person name="Huang Y."/>
            <person name="Lu Z."/>
            <person name="Du W."/>
            <person name="Huang L."/>
            <person name="Dai X."/>
        </authorList>
    </citation>
    <scope>NUCLEOTIDE SEQUENCE [LARGE SCALE GENOMIC DNA]</scope>
    <source>
        <strain evidence="1 2">2CG4</strain>
    </source>
</reference>
<dbReference type="InterPro" id="IPR053745">
    <property type="entry name" value="Viral_Tail_Comp_sf"/>
</dbReference>
<dbReference type="AlphaFoldDB" id="A0A6L5YZ69"/>
<evidence type="ECO:0000313" key="2">
    <source>
        <dbReference type="Proteomes" id="UP000474957"/>
    </source>
</evidence>